<sequence length="229" mass="25158">MQKLTQFFIFMCCLALSSNSAAFSINQLSQVQATNSLKQLLEQGSDIAIKQLGQNGGFSQSPKWRIKLPNALQKPAKLMRTFGQGKYVNELEDSLNTAAEQAIPHAKELLLNAISKIRLEDAKQILSAHPTAATDFLKRTSEADLRARFLPIVQQQTNQSVLSQQYSQVASKAKKFGFSSDKVTSIEDYVTEQAITALFAALAEQESALRANPKQAAGSLLKQVLEGLR</sequence>
<dbReference type="RefSeq" id="WP_289411087.1">
    <property type="nucleotide sequence ID" value="NZ_JAUCDY010000010.1"/>
</dbReference>
<gene>
    <name evidence="2" type="ORF">QEZ41_08865</name>
</gene>
<feature type="chain" id="PRO_5047413432" evidence="1">
    <location>
        <begin position="23"/>
        <end position="229"/>
    </location>
</feature>
<keyword evidence="3" id="KW-1185">Reference proteome</keyword>
<evidence type="ECO:0000256" key="1">
    <source>
        <dbReference type="SAM" id="SignalP"/>
    </source>
</evidence>
<protein>
    <submittedName>
        <fullName evidence="2">DUF4197 domain-containing protein</fullName>
    </submittedName>
</protein>
<organism evidence="2 3">
    <name type="scientific">Thiopseudomonas acetoxidans</name>
    <dbReference type="NCBI Taxonomy" id="3041622"/>
    <lineage>
        <taxon>Bacteria</taxon>
        <taxon>Pseudomonadati</taxon>
        <taxon>Pseudomonadota</taxon>
        <taxon>Gammaproteobacteria</taxon>
        <taxon>Pseudomonadales</taxon>
        <taxon>Pseudomonadaceae</taxon>
        <taxon>Thiopseudomonas</taxon>
    </lineage>
</organism>
<dbReference type="InterPro" id="IPR025245">
    <property type="entry name" value="DUF4197"/>
</dbReference>
<name>A0ABT7SQB8_9GAMM</name>
<reference evidence="2 3" key="1">
    <citation type="submission" date="2023-06" db="EMBL/GenBank/DDBJ databases">
        <title>Thiopseudomonas sp. CY1220 draft genome sequence.</title>
        <authorList>
            <person name="Zhao G."/>
            <person name="An M."/>
        </authorList>
    </citation>
    <scope>NUCLEOTIDE SEQUENCE [LARGE SCALE GENOMIC DNA]</scope>
    <source>
        <strain evidence="2 3">CY1220</strain>
    </source>
</reference>
<evidence type="ECO:0000313" key="2">
    <source>
        <dbReference type="EMBL" id="MDM7858384.1"/>
    </source>
</evidence>
<evidence type="ECO:0000313" key="3">
    <source>
        <dbReference type="Proteomes" id="UP001241056"/>
    </source>
</evidence>
<feature type="signal peptide" evidence="1">
    <location>
        <begin position="1"/>
        <end position="22"/>
    </location>
</feature>
<keyword evidence="1" id="KW-0732">Signal</keyword>
<accession>A0ABT7SQB8</accession>
<comment type="caution">
    <text evidence="2">The sequence shown here is derived from an EMBL/GenBank/DDBJ whole genome shotgun (WGS) entry which is preliminary data.</text>
</comment>
<dbReference type="Pfam" id="PF13852">
    <property type="entry name" value="DUF4197"/>
    <property type="match status" value="1"/>
</dbReference>
<dbReference type="EMBL" id="JAUCDY010000010">
    <property type="protein sequence ID" value="MDM7858384.1"/>
    <property type="molecule type" value="Genomic_DNA"/>
</dbReference>
<dbReference type="Proteomes" id="UP001241056">
    <property type="component" value="Unassembled WGS sequence"/>
</dbReference>
<proteinExistence type="predicted"/>